<comment type="caution">
    <text evidence="2">The sequence shown here is derived from an EMBL/GenBank/DDBJ whole genome shotgun (WGS) entry which is preliminary data.</text>
</comment>
<proteinExistence type="predicted"/>
<gene>
    <name evidence="2" type="ORF">AK812_SmicGene30384</name>
</gene>
<dbReference type="OrthoDB" id="440035at2759"/>
<dbReference type="EMBL" id="LSRX01000820">
    <property type="protein sequence ID" value="OLP88301.1"/>
    <property type="molecule type" value="Genomic_DNA"/>
</dbReference>
<sequence length="245" mass="27074">MAIAAAAAFKVAAGPPEGQADHTSFIKLPMHIRLILANNLWLRMPWPWVFCAVLRFLLHLGSKVSDCSQRELPVHLTAAPSAREFKQSLEDIHLPICLQSLACLGDFSQSLEGIQRTQQQHGQDAILGASRRKRALRRRKFREMLEQAKKILKKADDGKRKDDDRKKDDYRKDDDDRDKGGLCESGGGCILGLDLGLRGPGGTLCPSAMPVCSDTGSGAALNHLESLLKLHHWPPLPWIGLACFI</sequence>
<dbReference type="AlphaFoldDB" id="A0A1Q9CZG8"/>
<evidence type="ECO:0000256" key="1">
    <source>
        <dbReference type="SAM" id="MobiDB-lite"/>
    </source>
</evidence>
<reference evidence="2 3" key="1">
    <citation type="submission" date="2016-02" db="EMBL/GenBank/DDBJ databases">
        <title>Genome analysis of coral dinoflagellate symbionts highlights evolutionary adaptations to a symbiotic lifestyle.</title>
        <authorList>
            <person name="Aranda M."/>
            <person name="Li Y."/>
            <person name="Liew Y.J."/>
            <person name="Baumgarten S."/>
            <person name="Simakov O."/>
            <person name="Wilson M."/>
            <person name="Piel J."/>
            <person name="Ashoor H."/>
            <person name="Bougouffa S."/>
            <person name="Bajic V.B."/>
            <person name="Ryu T."/>
            <person name="Ravasi T."/>
            <person name="Bayer T."/>
            <person name="Micklem G."/>
            <person name="Kim H."/>
            <person name="Bhak J."/>
            <person name="Lajeunesse T.C."/>
            <person name="Voolstra C.R."/>
        </authorList>
    </citation>
    <scope>NUCLEOTIDE SEQUENCE [LARGE SCALE GENOMIC DNA]</scope>
    <source>
        <strain evidence="2 3">CCMP2467</strain>
    </source>
</reference>
<dbReference type="Proteomes" id="UP000186817">
    <property type="component" value="Unassembled WGS sequence"/>
</dbReference>
<organism evidence="2 3">
    <name type="scientific">Symbiodinium microadriaticum</name>
    <name type="common">Dinoflagellate</name>
    <name type="synonym">Zooxanthella microadriatica</name>
    <dbReference type="NCBI Taxonomy" id="2951"/>
    <lineage>
        <taxon>Eukaryota</taxon>
        <taxon>Sar</taxon>
        <taxon>Alveolata</taxon>
        <taxon>Dinophyceae</taxon>
        <taxon>Suessiales</taxon>
        <taxon>Symbiodiniaceae</taxon>
        <taxon>Symbiodinium</taxon>
    </lineage>
</organism>
<evidence type="ECO:0000313" key="3">
    <source>
        <dbReference type="Proteomes" id="UP000186817"/>
    </source>
</evidence>
<protein>
    <submittedName>
        <fullName evidence="2">Uncharacterized protein</fullName>
    </submittedName>
</protein>
<evidence type="ECO:0000313" key="2">
    <source>
        <dbReference type="EMBL" id="OLP88301.1"/>
    </source>
</evidence>
<name>A0A1Q9CZG8_SYMMI</name>
<feature type="region of interest" description="Disordered" evidence="1">
    <location>
        <begin position="152"/>
        <end position="178"/>
    </location>
</feature>
<keyword evidence="3" id="KW-1185">Reference proteome</keyword>
<accession>A0A1Q9CZG8</accession>